<gene>
    <name evidence="2" type="ORF">FDO65_09810</name>
</gene>
<organism evidence="2 3">
    <name type="scientific">Nakamurella flava</name>
    <dbReference type="NCBI Taxonomy" id="2576308"/>
    <lineage>
        <taxon>Bacteria</taxon>
        <taxon>Bacillati</taxon>
        <taxon>Actinomycetota</taxon>
        <taxon>Actinomycetes</taxon>
        <taxon>Nakamurellales</taxon>
        <taxon>Nakamurellaceae</taxon>
        <taxon>Nakamurella</taxon>
    </lineage>
</organism>
<evidence type="ECO:0000313" key="3">
    <source>
        <dbReference type="Proteomes" id="UP000306985"/>
    </source>
</evidence>
<feature type="compositionally biased region" description="Basic and acidic residues" evidence="1">
    <location>
        <begin position="11"/>
        <end position="26"/>
    </location>
</feature>
<name>A0A4U6QMJ7_9ACTN</name>
<feature type="region of interest" description="Disordered" evidence="1">
    <location>
        <begin position="1"/>
        <end position="76"/>
    </location>
</feature>
<sequence>MVEVNEPVDADPGHAAEPDRAAAERRRQARRRRELDQMFGEVLPETTRDESGPDGRANGPSDRDRWYSENRPPHHG</sequence>
<accession>A0A4U6QMJ7</accession>
<protein>
    <submittedName>
        <fullName evidence="2">Uncharacterized protein</fullName>
    </submittedName>
</protein>
<feature type="compositionally biased region" description="Basic and acidic residues" evidence="1">
    <location>
        <begin position="61"/>
        <end position="76"/>
    </location>
</feature>
<reference evidence="2 3" key="1">
    <citation type="submission" date="2019-05" db="EMBL/GenBank/DDBJ databases">
        <title>Nakamurella sp. N5BH11, whole genome shotgun sequence.</title>
        <authorList>
            <person name="Tuo L."/>
        </authorList>
    </citation>
    <scope>NUCLEOTIDE SEQUENCE [LARGE SCALE GENOMIC DNA]</scope>
    <source>
        <strain evidence="2 3">N5BH11</strain>
    </source>
</reference>
<keyword evidence="3" id="KW-1185">Reference proteome</keyword>
<comment type="caution">
    <text evidence="2">The sequence shown here is derived from an EMBL/GenBank/DDBJ whole genome shotgun (WGS) entry which is preliminary data.</text>
</comment>
<dbReference type="AlphaFoldDB" id="A0A4U6QMJ7"/>
<dbReference type="EMBL" id="SZZH01000001">
    <property type="protein sequence ID" value="TKV61813.1"/>
    <property type="molecule type" value="Genomic_DNA"/>
</dbReference>
<dbReference type="Proteomes" id="UP000306985">
    <property type="component" value="Unassembled WGS sequence"/>
</dbReference>
<evidence type="ECO:0000256" key="1">
    <source>
        <dbReference type="SAM" id="MobiDB-lite"/>
    </source>
</evidence>
<proteinExistence type="predicted"/>
<evidence type="ECO:0000313" key="2">
    <source>
        <dbReference type="EMBL" id="TKV61813.1"/>
    </source>
</evidence>